<dbReference type="EMBL" id="CAAALY010031163">
    <property type="protein sequence ID" value="VEL17117.1"/>
    <property type="molecule type" value="Genomic_DNA"/>
</dbReference>
<keyword evidence="1" id="KW-0732">Signal</keyword>
<evidence type="ECO:0000256" key="1">
    <source>
        <dbReference type="SAM" id="SignalP"/>
    </source>
</evidence>
<feature type="chain" id="PRO_5019367293" description="Secreted protein" evidence="1">
    <location>
        <begin position="31"/>
        <end position="96"/>
    </location>
</feature>
<reference evidence="2" key="1">
    <citation type="submission" date="2018-11" db="EMBL/GenBank/DDBJ databases">
        <authorList>
            <consortium name="Pathogen Informatics"/>
        </authorList>
    </citation>
    <scope>NUCLEOTIDE SEQUENCE</scope>
</reference>
<proteinExistence type="predicted"/>
<keyword evidence="3" id="KW-1185">Reference proteome</keyword>
<sequence>MSRLAHKPRGAWVLYLLLAELSGLAPHGLCSQPSQGQCWSVPGSICFGLFLFRHVYLECGLREVSMFCIEARIASAIKDTPPYIGRQEIRQTLAFC</sequence>
<feature type="signal peptide" evidence="1">
    <location>
        <begin position="1"/>
        <end position="30"/>
    </location>
</feature>
<organism evidence="2 3">
    <name type="scientific">Protopolystoma xenopodis</name>
    <dbReference type="NCBI Taxonomy" id="117903"/>
    <lineage>
        <taxon>Eukaryota</taxon>
        <taxon>Metazoa</taxon>
        <taxon>Spiralia</taxon>
        <taxon>Lophotrochozoa</taxon>
        <taxon>Platyhelminthes</taxon>
        <taxon>Monogenea</taxon>
        <taxon>Polyopisthocotylea</taxon>
        <taxon>Polystomatidea</taxon>
        <taxon>Polystomatidae</taxon>
        <taxon>Protopolystoma</taxon>
    </lineage>
</organism>
<accession>A0A448WPV7</accession>
<evidence type="ECO:0008006" key="4">
    <source>
        <dbReference type="Google" id="ProtNLM"/>
    </source>
</evidence>
<name>A0A448WPV7_9PLAT</name>
<evidence type="ECO:0000313" key="3">
    <source>
        <dbReference type="Proteomes" id="UP000784294"/>
    </source>
</evidence>
<dbReference type="Proteomes" id="UP000784294">
    <property type="component" value="Unassembled WGS sequence"/>
</dbReference>
<comment type="caution">
    <text evidence="2">The sequence shown here is derived from an EMBL/GenBank/DDBJ whole genome shotgun (WGS) entry which is preliminary data.</text>
</comment>
<dbReference type="AlphaFoldDB" id="A0A448WPV7"/>
<protein>
    <recommendedName>
        <fullName evidence="4">Secreted protein</fullName>
    </recommendedName>
</protein>
<evidence type="ECO:0000313" key="2">
    <source>
        <dbReference type="EMBL" id="VEL17117.1"/>
    </source>
</evidence>
<gene>
    <name evidence="2" type="ORF">PXEA_LOCUS10557</name>
</gene>